<organism evidence="3 4">
    <name type="scientific">Pseudovibrio ascidiaceicola</name>
    <dbReference type="NCBI Taxonomy" id="285279"/>
    <lineage>
        <taxon>Bacteria</taxon>
        <taxon>Pseudomonadati</taxon>
        <taxon>Pseudomonadota</taxon>
        <taxon>Alphaproteobacteria</taxon>
        <taxon>Hyphomicrobiales</taxon>
        <taxon>Stappiaceae</taxon>
        <taxon>Pseudovibrio</taxon>
    </lineage>
</organism>
<evidence type="ECO:0000256" key="1">
    <source>
        <dbReference type="SAM" id="Coils"/>
    </source>
</evidence>
<feature type="coiled-coil region" evidence="1">
    <location>
        <begin position="119"/>
        <end position="146"/>
    </location>
</feature>
<gene>
    <name evidence="3" type="ORF">SAMN04488518_11687</name>
</gene>
<keyword evidence="4" id="KW-1185">Reference proteome</keyword>
<evidence type="ECO:0000256" key="2">
    <source>
        <dbReference type="SAM" id="SignalP"/>
    </source>
</evidence>
<dbReference type="RefSeq" id="WP_093523424.1">
    <property type="nucleotide sequence ID" value="NZ_FOSK01000016.1"/>
</dbReference>
<evidence type="ECO:0000313" key="4">
    <source>
        <dbReference type="Proteomes" id="UP000199598"/>
    </source>
</evidence>
<dbReference type="EMBL" id="FOSK01000016">
    <property type="protein sequence ID" value="SFL09468.1"/>
    <property type="molecule type" value="Genomic_DNA"/>
</dbReference>
<comment type="caution">
    <text evidence="3">The sequence shown here is derived from an EMBL/GenBank/DDBJ whole genome shotgun (WGS) entry which is preliminary data.</text>
</comment>
<sequence length="421" mass="47197">MNFLKSRLTALSLSAVTVFLPVHAFAQSDFSNYFNEIIETADYETGIASFVSTSEQNPENNQAKLALGALQFLNALQGIQQDLYKYGAGNTSPNRSLRSILPVFRIPVAPNPTPEPVSYDKTRETLEKFVTQLEQANETLSGISEQPVKLTVDLLKIGLDADNSGTVEPHENLATVLSGLSRRSPFQLEDDTTTFPITFDRADAKWLQGYSNLLMSMGNFLLAFDYENTYDLTFHSVFGPSATTYGQQLEEKGKADNGRGFGSFATPINFLHSINWTVENPDRLKATRHDLLKVMQLNYETWDLIQQETDDDNEWLPNPNQTSPFQALPVTQETIDSWLEAVKASEQVLNGELLIPSMVFDGGINMKTFFETAKIFDLVLFITGPNSVDYVQQGPVWEGNFMRTITRPMGRNFGSFALWFN</sequence>
<feature type="chain" id="PRO_5045231438" evidence="2">
    <location>
        <begin position="27"/>
        <end position="421"/>
    </location>
</feature>
<protein>
    <submittedName>
        <fullName evidence="3">Uncharacterized protein</fullName>
    </submittedName>
</protein>
<name>A0A1I4EUU0_9HYPH</name>
<keyword evidence="1" id="KW-0175">Coiled coil</keyword>
<dbReference type="Proteomes" id="UP000199598">
    <property type="component" value="Unassembled WGS sequence"/>
</dbReference>
<evidence type="ECO:0000313" key="3">
    <source>
        <dbReference type="EMBL" id="SFL09468.1"/>
    </source>
</evidence>
<feature type="signal peptide" evidence="2">
    <location>
        <begin position="1"/>
        <end position="26"/>
    </location>
</feature>
<accession>A0A1I4EUU0</accession>
<proteinExistence type="predicted"/>
<keyword evidence="2" id="KW-0732">Signal</keyword>
<reference evidence="3 4" key="1">
    <citation type="submission" date="2016-10" db="EMBL/GenBank/DDBJ databases">
        <authorList>
            <person name="Varghese N."/>
            <person name="Submissions S."/>
        </authorList>
    </citation>
    <scope>NUCLEOTIDE SEQUENCE [LARGE SCALE GENOMIC DNA]</scope>
    <source>
        <strain evidence="3 4">DSM 16392</strain>
    </source>
</reference>